<feature type="compositionally biased region" description="Low complexity" evidence="1">
    <location>
        <begin position="132"/>
        <end position="149"/>
    </location>
</feature>
<evidence type="ECO:0000313" key="2">
    <source>
        <dbReference type="EMBL" id="CAH2249198.1"/>
    </source>
</evidence>
<evidence type="ECO:0000313" key="3">
    <source>
        <dbReference type="Proteomes" id="UP000838756"/>
    </source>
</evidence>
<dbReference type="OrthoDB" id="2250192at2759"/>
<protein>
    <submittedName>
        <fullName evidence="2">Jg21743 protein</fullName>
    </submittedName>
</protein>
<feature type="compositionally biased region" description="Polar residues" evidence="1">
    <location>
        <begin position="270"/>
        <end position="287"/>
    </location>
</feature>
<accession>A0A8S4S3I4</accession>
<feature type="compositionally biased region" description="Low complexity" evidence="1">
    <location>
        <begin position="86"/>
        <end position="103"/>
    </location>
</feature>
<organism evidence="2 3">
    <name type="scientific">Pararge aegeria aegeria</name>
    <dbReference type="NCBI Taxonomy" id="348720"/>
    <lineage>
        <taxon>Eukaryota</taxon>
        <taxon>Metazoa</taxon>
        <taxon>Ecdysozoa</taxon>
        <taxon>Arthropoda</taxon>
        <taxon>Hexapoda</taxon>
        <taxon>Insecta</taxon>
        <taxon>Pterygota</taxon>
        <taxon>Neoptera</taxon>
        <taxon>Endopterygota</taxon>
        <taxon>Lepidoptera</taxon>
        <taxon>Glossata</taxon>
        <taxon>Ditrysia</taxon>
        <taxon>Papilionoidea</taxon>
        <taxon>Nymphalidae</taxon>
        <taxon>Satyrinae</taxon>
        <taxon>Satyrini</taxon>
        <taxon>Parargina</taxon>
        <taxon>Pararge</taxon>
    </lineage>
</organism>
<name>A0A8S4S3I4_9NEOP</name>
<feature type="region of interest" description="Disordered" evidence="1">
    <location>
        <begin position="245"/>
        <end position="327"/>
    </location>
</feature>
<evidence type="ECO:0000256" key="1">
    <source>
        <dbReference type="SAM" id="MobiDB-lite"/>
    </source>
</evidence>
<feature type="compositionally biased region" description="Polar residues" evidence="1">
    <location>
        <begin position="297"/>
        <end position="307"/>
    </location>
</feature>
<sequence length="327" mass="35028">MRLAEEFMEQLRPIFEALRQREELPCSYPLHVGSTHGTKQAFIYGHSRSQGSTTPGAHHYTHHHGYQPSPGYHWVRERTVRSVPMSTGAAAGRASRSSLSAGTPDSLSDNEAASGLGQRYRKPSVPRSTLTPSGSRPGSRPGSRTGSKPPSRHGSNLSLDSTDEVLTPSRIPMRKVTSTRTSTARAAANASKLGVTTPNGGSRPRTPTGFLTPASGRLPSGTMYRTSSIPTLSPVPALVRSGSFAFTEGQTPGRSRIPVPKETNSHTRQRTPSGSTTPVRPGQQTAASRLLRRPSDATDSGAPSTPVTRRTSASTTKTTEKREPFRL</sequence>
<proteinExistence type="predicted"/>
<keyword evidence="3" id="KW-1185">Reference proteome</keyword>
<dbReference type="AlphaFoldDB" id="A0A8S4S3I4"/>
<feature type="compositionally biased region" description="Low complexity" evidence="1">
    <location>
        <begin position="308"/>
        <end position="317"/>
    </location>
</feature>
<feature type="region of interest" description="Disordered" evidence="1">
    <location>
        <begin position="48"/>
        <end position="70"/>
    </location>
</feature>
<gene>
    <name evidence="2" type="primary">jg21743</name>
    <name evidence="2" type="ORF">PAEG_LOCUS21869</name>
</gene>
<dbReference type="Proteomes" id="UP000838756">
    <property type="component" value="Unassembled WGS sequence"/>
</dbReference>
<feature type="compositionally biased region" description="Low complexity" evidence="1">
    <location>
        <begin position="178"/>
        <end position="188"/>
    </location>
</feature>
<feature type="compositionally biased region" description="Basic and acidic residues" evidence="1">
    <location>
        <begin position="318"/>
        <end position="327"/>
    </location>
</feature>
<dbReference type="EMBL" id="CAKXAJ010025994">
    <property type="protein sequence ID" value="CAH2249198.1"/>
    <property type="molecule type" value="Genomic_DNA"/>
</dbReference>
<comment type="caution">
    <text evidence="2">The sequence shown here is derived from an EMBL/GenBank/DDBJ whole genome shotgun (WGS) entry which is preliminary data.</text>
</comment>
<reference evidence="2" key="1">
    <citation type="submission" date="2022-03" db="EMBL/GenBank/DDBJ databases">
        <authorList>
            <person name="Lindestad O."/>
        </authorList>
    </citation>
    <scope>NUCLEOTIDE SEQUENCE</scope>
</reference>
<feature type="region of interest" description="Disordered" evidence="1">
    <location>
        <begin position="83"/>
        <end position="221"/>
    </location>
</feature>